<gene>
    <name evidence="1" type="ORF">L6164_012591</name>
</gene>
<dbReference type="Proteomes" id="UP000828941">
    <property type="component" value="Chromosome 5"/>
</dbReference>
<evidence type="ECO:0000313" key="2">
    <source>
        <dbReference type="Proteomes" id="UP000828941"/>
    </source>
</evidence>
<accession>A0ACB9PBQ1</accession>
<dbReference type="EMBL" id="CM039430">
    <property type="protein sequence ID" value="KAI4345467.1"/>
    <property type="molecule type" value="Genomic_DNA"/>
</dbReference>
<organism evidence="1 2">
    <name type="scientific">Bauhinia variegata</name>
    <name type="common">Purple orchid tree</name>
    <name type="synonym">Phanera variegata</name>
    <dbReference type="NCBI Taxonomy" id="167791"/>
    <lineage>
        <taxon>Eukaryota</taxon>
        <taxon>Viridiplantae</taxon>
        <taxon>Streptophyta</taxon>
        <taxon>Embryophyta</taxon>
        <taxon>Tracheophyta</taxon>
        <taxon>Spermatophyta</taxon>
        <taxon>Magnoliopsida</taxon>
        <taxon>eudicotyledons</taxon>
        <taxon>Gunneridae</taxon>
        <taxon>Pentapetalae</taxon>
        <taxon>rosids</taxon>
        <taxon>fabids</taxon>
        <taxon>Fabales</taxon>
        <taxon>Fabaceae</taxon>
        <taxon>Cercidoideae</taxon>
        <taxon>Cercideae</taxon>
        <taxon>Bauhiniinae</taxon>
        <taxon>Bauhinia</taxon>
    </lineage>
</organism>
<proteinExistence type="predicted"/>
<evidence type="ECO:0000313" key="1">
    <source>
        <dbReference type="EMBL" id="KAI4345467.1"/>
    </source>
</evidence>
<comment type="caution">
    <text evidence="1">The sequence shown here is derived from an EMBL/GenBank/DDBJ whole genome shotgun (WGS) entry which is preliminary data.</text>
</comment>
<protein>
    <submittedName>
        <fullName evidence="1">Uncharacterized protein</fullName>
    </submittedName>
</protein>
<name>A0ACB9PBQ1_BAUVA</name>
<keyword evidence="2" id="KW-1185">Reference proteome</keyword>
<sequence>MASTILLAAIFFLLYSSTCTLSVNDDFALYLTHQDSPHSPFYNHSMTTYDRRLAAARRSLSRLKRLHLQVTLQQGPPEFAPTLIPDDLEYIINLYVGTPPTKVTAFIDTGSDLVWIKGIPFFDPDKSFSFTNLPCDSDFCYDLRYYRTCGGQNPCTYRYTYEDGSITSGILSKDKFTFEAPDKSLVDVGFVTFGYSNANSSGFTGKENGCVGLTGGSLSLIEQLGIKKFSHCMIIPDNEVRGSLMYFGSRAVVYGSQTPIQENEFGFYDVKLDGISIGDERVPYGRHISIDSGTSHTLLDPMVFSHWWIRYASLCRNHGEAFMNLNCALMAPLMMCASYPT</sequence>
<reference evidence="1 2" key="1">
    <citation type="journal article" date="2022" name="DNA Res.">
        <title>Chromosomal-level genome assembly of the orchid tree Bauhinia variegata (Leguminosae; Cercidoideae) supports the allotetraploid origin hypothesis of Bauhinia.</title>
        <authorList>
            <person name="Zhong Y."/>
            <person name="Chen Y."/>
            <person name="Zheng D."/>
            <person name="Pang J."/>
            <person name="Liu Y."/>
            <person name="Luo S."/>
            <person name="Meng S."/>
            <person name="Qian L."/>
            <person name="Wei D."/>
            <person name="Dai S."/>
            <person name="Zhou R."/>
        </authorList>
    </citation>
    <scope>NUCLEOTIDE SEQUENCE [LARGE SCALE GENOMIC DNA]</scope>
    <source>
        <strain evidence="1">BV-YZ2020</strain>
    </source>
</reference>